<feature type="domain" description="Chromatin assembly factor 1 subunit Cac1-like C-terminal" evidence="7">
    <location>
        <begin position="701"/>
        <end position="751"/>
    </location>
</feature>
<accession>A0A7N0TBR1</accession>
<evidence type="ECO:0000256" key="3">
    <source>
        <dbReference type="ARBA" id="ARBA00023204"/>
    </source>
</evidence>
<feature type="region of interest" description="Disordered" evidence="5">
    <location>
        <begin position="798"/>
        <end position="821"/>
    </location>
</feature>
<dbReference type="GO" id="GO:0000724">
    <property type="term" value="P:double-strand break repair via homologous recombination"/>
    <property type="evidence" value="ECO:0007669"/>
    <property type="project" value="EnsemblPlants"/>
</dbReference>
<dbReference type="PANTHER" id="PTHR15272">
    <property type="entry name" value="CHROMATIN ASSEMBLY FACTOR 1 SUBUNIT A CAF-1 SUBUNIT A"/>
    <property type="match status" value="1"/>
</dbReference>
<dbReference type="GO" id="GO:0006334">
    <property type="term" value="P:nucleosome assembly"/>
    <property type="evidence" value="ECO:0007669"/>
    <property type="project" value="EnsemblPlants"/>
</dbReference>
<feature type="region of interest" description="Disordered" evidence="5">
    <location>
        <begin position="251"/>
        <end position="315"/>
    </location>
</feature>
<feature type="compositionally biased region" description="Acidic residues" evidence="5">
    <location>
        <begin position="549"/>
        <end position="559"/>
    </location>
</feature>
<dbReference type="GO" id="GO:0009555">
    <property type="term" value="P:pollen development"/>
    <property type="evidence" value="ECO:0007669"/>
    <property type="project" value="EnsemblPlants"/>
</dbReference>
<feature type="compositionally biased region" description="Acidic residues" evidence="5">
    <location>
        <begin position="510"/>
        <end position="526"/>
    </location>
</feature>
<feature type="region of interest" description="Disordered" evidence="5">
    <location>
        <begin position="498"/>
        <end position="565"/>
    </location>
</feature>
<organism evidence="8 9">
    <name type="scientific">Kalanchoe fedtschenkoi</name>
    <name type="common">Lavender scallops</name>
    <name type="synonym">South American air plant</name>
    <dbReference type="NCBI Taxonomy" id="63787"/>
    <lineage>
        <taxon>Eukaryota</taxon>
        <taxon>Viridiplantae</taxon>
        <taxon>Streptophyta</taxon>
        <taxon>Embryophyta</taxon>
        <taxon>Tracheophyta</taxon>
        <taxon>Spermatophyta</taxon>
        <taxon>Magnoliopsida</taxon>
        <taxon>eudicotyledons</taxon>
        <taxon>Gunneridae</taxon>
        <taxon>Pentapetalae</taxon>
        <taxon>Saxifragales</taxon>
        <taxon>Crassulaceae</taxon>
        <taxon>Kalanchoe</taxon>
    </lineage>
</organism>
<feature type="region of interest" description="Disordered" evidence="5">
    <location>
        <begin position="763"/>
        <end position="784"/>
    </location>
</feature>
<dbReference type="GO" id="GO:0031507">
    <property type="term" value="P:heterochromatin formation"/>
    <property type="evidence" value="ECO:0007669"/>
    <property type="project" value="EnsemblPlants"/>
</dbReference>
<evidence type="ECO:0008006" key="10">
    <source>
        <dbReference type="Google" id="ProtNLM"/>
    </source>
</evidence>
<dbReference type="GO" id="GO:0010026">
    <property type="term" value="P:trichome differentiation"/>
    <property type="evidence" value="ECO:0007669"/>
    <property type="project" value="EnsemblPlants"/>
</dbReference>
<proteinExistence type="predicted"/>
<keyword evidence="4" id="KW-0539">Nucleus</keyword>
<dbReference type="Pfam" id="PF21796">
    <property type="entry name" value="Cac1_C"/>
    <property type="match status" value="1"/>
</dbReference>
<feature type="compositionally biased region" description="Polar residues" evidence="5">
    <location>
        <begin position="456"/>
        <end position="465"/>
    </location>
</feature>
<evidence type="ECO:0000259" key="6">
    <source>
        <dbReference type="Pfam" id="PF12253"/>
    </source>
</evidence>
<dbReference type="EnsemblPlants" id="Kaladp0031s0099.1.v1.1">
    <property type="protein sequence ID" value="Kaladp0031s0099.1.v1.1"/>
    <property type="gene ID" value="Kaladp0031s0099.v1.1"/>
</dbReference>
<dbReference type="AlphaFoldDB" id="A0A7N0TBR1"/>
<evidence type="ECO:0000256" key="2">
    <source>
        <dbReference type="ARBA" id="ARBA00022763"/>
    </source>
</evidence>
<protein>
    <recommendedName>
        <fullName evidence="10">Chromatin assembly factor 1 subunit FAS1</fullName>
    </recommendedName>
</protein>
<keyword evidence="3" id="KW-0234">DNA repair</keyword>
<evidence type="ECO:0000256" key="4">
    <source>
        <dbReference type="ARBA" id="ARBA00023242"/>
    </source>
</evidence>
<feature type="compositionally biased region" description="Basic and acidic residues" evidence="5">
    <location>
        <begin position="770"/>
        <end position="780"/>
    </location>
</feature>
<dbReference type="GO" id="GO:0009934">
    <property type="term" value="P:regulation of meristem structural organization"/>
    <property type="evidence" value="ECO:0007669"/>
    <property type="project" value="EnsemblPlants"/>
</dbReference>
<dbReference type="GO" id="GO:0009825">
    <property type="term" value="P:multidimensional cell growth"/>
    <property type="evidence" value="ECO:0007669"/>
    <property type="project" value="EnsemblPlants"/>
</dbReference>
<evidence type="ECO:0000313" key="8">
    <source>
        <dbReference type="EnsemblPlants" id="Kaladp0031s0099.1.v1.1"/>
    </source>
</evidence>
<dbReference type="GO" id="GO:0005634">
    <property type="term" value="C:nucleus"/>
    <property type="evidence" value="ECO:0007669"/>
    <property type="project" value="UniProtKB-SubCell"/>
</dbReference>
<dbReference type="Proteomes" id="UP000594263">
    <property type="component" value="Unplaced"/>
</dbReference>
<evidence type="ECO:0000256" key="5">
    <source>
        <dbReference type="SAM" id="MobiDB-lite"/>
    </source>
</evidence>
<evidence type="ECO:0000259" key="7">
    <source>
        <dbReference type="Pfam" id="PF21796"/>
    </source>
</evidence>
<dbReference type="Gramene" id="Kaladp0031s0099.1.v1.1">
    <property type="protein sequence ID" value="Kaladp0031s0099.1.v1.1"/>
    <property type="gene ID" value="Kaladp0031s0099.v1.1"/>
</dbReference>
<dbReference type="GO" id="GO:0051301">
    <property type="term" value="P:cell division"/>
    <property type="evidence" value="ECO:0007669"/>
    <property type="project" value="EnsemblPlants"/>
</dbReference>
<dbReference type="OMA" id="SETALWC"/>
<dbReference type="InterPro" id="IPR048800">
    <property type="entry name" value="Cac1-like_C"/>
</dbReference>
<name>A0A7N0TBR1_KALFE</name>
<dbReference type="InterPro" id="IPR022043">
    <property type="entry name" value="CAF1A_DD"/>
</dbReference>
<feature type="region of interest" description="Disordered" evidence="5">
    <location>
        <begin position="450"/>
        <end position="471"/>
    </location>
</feature>
<evidence type="ECO:0000313" key="9">
    <source>
        <dbReference type="Proteomes" id="UP000594263"/>
    </source>
</evidence>
<sequence length="841" mass="95615">MAIDGAGRGSEGAAAPVKKVMKRKRVGCTSAEEREVVVGGLEEEMEGLFRYYKEVLGTKVEGMELDRCGTSSGLIACLLEESELPMSKLVEYVFEKLKEREGVSVTMATVKSSVVLLGQRMAYGIVNEDADVLEDETASCLWCWETRDIKMLPKSARMMLKVRRTCRKKIHERITAVSGFLSVLRNPESDSISKSYLMKRSEKLCKVLNEADIRLLVDSMIQKNDAELSQKEAMQEEKLIAKKLKMDKLGLEKEKKRMDRETQKEKSLHEKEQKRLQEKAEKQWEKEEIETKKQQKRLQDEAEKEQRRREKEDAELRKQIALKKQASLMERFLKKRKINCTDQNDQPSTDVSFVSTVNSSEQAPESIIQSIDKALARSIELSTTDLQKAHIDAWHSLGQYIRSNRKQHWGLRRRPRTELIKEIKLSNCKDIACDNDSSDIKLLNSLEDSEADKSKNNVAANNSVHCEQKGHRRRQLLQFDKSFRPAFYGYWPKKSNIIGPRHPFNKDPDLDYDVDSDEEWEEEEPGESLSDCEKDEEDDSLEAGNGKGEEEDESEDDFFVPDGYLSENEGVQDRLESDSSAEGIVSSSCQTEENEEIRVLLRQHKHLQNLTEQALRKNQPMFILNLMHEKDPQLNATDLSGIRKVEHMCLQALSMCLFPGHSQIEISVDDEIENEIVENSPNGKAAATLRAVESAISDADLPKFVSAIQSSSQGMTKVVERLQQIFPCVPKSFLKTKVRQLSDFVDNRWQVKKEVLDDLGLAPPSVAKAPAEKPTADKDSNKKKRTIASFFLKRCLPPSETTASGINPNEVSPQTPKKMIRPVDLEPQLCELCTTDEPNTP</sequence>
<reference evidence="8" key="1">
    <citation type="submission" date="2021-01" db="UniProtKB">
        <authorList>
            <consortium name="EnsemblPlants"/>
        </authorList>
    </citation>
    <scope>IDENTIFICATION</scope>
</reference>
<dbReference type="GO" id="GO:0048366">
    <property type="term" value="P:leaf development"/>
    <property type="evidence" value="ECO:0007669"/>
    <property type="project" value="EnsemblPlants"/>
</dbReference>
<dbReference type="GO" id="GO:0045787">
    <property type="term" value="P:positive regulation of cell cycle"/>
    <property type="evidence" value="ECO:0007669"/>
    <property type="project" value="EnsemblPlants"/>
</dbReference>
<dbReference type="Pfam" id="PF12253">
    <property type="entry name" value="CAF1A_dimeriz"/>
    <property type="match status" value="1"/>
</dbReference>
<dbReference type="GO" id="GO:0033186">
    <property type="term" value="C:CAF-1 complex"/>
    <property type="evidence" value="ECO:0007669"/>
    <property type="project" value="EnsemblPlants"/>
</dbReference>
<dbReference type="PANTHER" id="PTHR15272:SF0">
    <property type="entry name" value="CHROMATIN ASSEMBLY FACTOR 1 SUBUNIT A"/>
    <property type="match status" value="1"/>
</dbReference>
<comment type="subcellular location">
    <subcellularLocation>
        <location evidence="1">Nucleus</location>
    </subcellularLocation>
</comment>
<feature type="domain" description="Chromatin assembly factor 1 subunit A dimerization" evidence="6">
    <location>
        <begin position="475"/>
        <end position="540"/>
    </location>
</feature>
<evidence type="ECO:0000256" key="1">
    <source>
        <dbReference type="ARBA" id="ARBA00004123"/>
    </source>
</evidence>
<keyword evidence="9" id="KW-1185">Reference proteome</keyword>
<keyword evidence="2" id="KW-0227">DNA damage</keyword>
<feature type="compositionally biased region" description="Polar residues" evidence="5">
    <location>
        <begin position="799"/>
        <end position="815"/>
    </location>
</feature>